<proteinExistence type="predicted"/>
<comment type="caution">
    <text evidence="1">The sequence shown here is derived from an EMBL/GenBank/DDBJ whole genome shotgun (WGS) entry which is preliminary data.</text>
</comment>
<name>A0A9N9E1T5_9GLOM</name>
<gene>
    <name evidence="1" type="ORF">FCALED_LOCUS11336</name>
</gene>
<protein>
    <submittedName>
        <fullName evidence="1">17747_t:CDS:1</fullName>
    </submittedName>
</protein>
<evidence type="ECO:0000313" key="2">
    <source>
        <dbReference type="Proteomes" id="UP000789570"/>
    </source>
</evidence>
<evidence type="ECO:0000313" key="1">
    <source>
        <dbReference type="EMBL" id="CAG8656569.1"/>
    </source>
</evidence>
<sequence length="88" mass="10617">IFEVMGILNSLIMPVTLDDERFTNDDDDWKIDICFGIIYLINQDKDQLDYLKGYNEDLRQFKDLHKLFGNEFLLKKIIKKWSSTRKRK</sequence>
<reference evidence="1" key="1">
    <citation type="submission" date="2021-06" db="EMBL/GenBank/DDBJ databases">
        <authorList>
            <person name="Kallberg Y."/>
            <person name="Tangrot J."/>
            <person name="Rosling A."/>
        </authorList>
    </citation>
    <scope>NUCLEOTIDE SEQUENCE</scope>
    <source>
        <strain evidence="1">UK204</strain>
    </source>
</reference>
<accession>A0A9N9E1T5</accession>
<organism evidence="1 2">
    <name type="scientific">Funneliformis caledonium</name>
    <dbReference type="NCBI Taxonomy" id="1117310"/>
    <lineage>
        <taxon>Eukaryota</taxon>
        <taxon>Fungi</taxon>
        <taxon>Fungi incertae sedis</taxon>
        <taxon>Mucoromycota</taxon>
        <taxon>Glomeromycotina</taxon>
        <taxon>Glomeromycetes</taxon>
        <taxon>Glomerales</taxon>
        <taxon>Glomeraceae</taxon>
        <taxon>Funneliformis</taxon>
    </lineage>
</organism>
<dbReference type="EMBL" id="CAJVPQ010004695">
    <property type="protein sequence ID" value="CAG8656569.1"/>
    <property type="molecule type" value="Genomic_DNA"/>
</dbReference>
<dbReference type="AlphaFoldDB" id="A0A9N9E1T5"/>
<dbReference type="Proteomes" id="UP000789570">
    <property type="component" value="Unassembled WGS sequence"/>
</dbReference>
<feature type="non-terminal residue" evidence="1">
    <location>
        <position position="1"/>
    </location>
</feature>
<keyword evidence="2" id="KW-1185">Reference proteome</keyword>